<dbReference type="Pfam" id="PF21305">
    <property type="entry name" value="type_II_gspD_N0"/>
    <property type="match status" value="1"/>
</dbReference>
<evidence type="ECO:0000259" key="14">
    <source>
        <dbReference type="Pfam" id="PF03958"/>
    </source>
</evidence>
<evidence type="ECO:0000259" key="15">
    <source>
        <dbReference type="Pfam" id="PF21305"/>
    </source>
</evidence>
<dbReference type="GO" id="GO:0015628">
    <property type="term" value="P:protein secretion by the type II secretion system"/>
    <property type="evidence" value="ECO:0007669"/>
    <property type="project" value="InterPro"/>
</dbReference>
<dbReference type="InterPro" id="IPR001775">
    <property type="entry name" value="GspD/PilQ"/>
</dbReference>
<evidence type="ECO:0000259" key="13">
    <source>
        <dbReference type="Pfam" id="PF00263"/>
    </source>
</evidence>
<keyword evidence="3 10" id="KW-0813">Transport</keyword>
<dbReference type="InterPro" id="IPR049371">
    <property type="entry name" value="GspD-like_N0"/>
</dbReference>
<reference evidence="16 17" key="1">
    <citation type="submission" date="2019-06" db="EMBL/GenBank/DDBJ databases">
        <title>Whole genome sequence for Cellvibrionaceae sp. R142.</title>
        <authorList>
            <person name="Wang G."/>
        </authorList>
    </citation>
    <scope>NUCLEOTIDE SEQUENCE [LARGE SCALE GENOMIC DNA]</scope>
    <source>
        <strain evidence="16 17">R142</strain>
    </source>
</reference>
<evidence type="ECO:0000256" key="12">
    <source>
        <dbReference type="SAM" id="SignalP"/>
    </source>
</evidence>
<evidence type="ECO:0000256" key="4">
    <source>
        <dbReference type="ARBA" id="ARBA00022452"/>
    </source>
</evidence>
<keyword evidence="4" id="KW-1134">Transmembrane beta strand</keyword>
<evidence type="ECO:0000256" key="8">
    <source>
        <dbReference type="ARBA" id="ARBA00023136"/>
    </source>
</evidence>
<evidence type="ECO:0000256" key="7">
    <source>
        <dbReference type="ARBA" id="ARBA00022927"/>
    </source>
</evidence>
<keyword evidence="7" id="KW-0653">Protein transport</keyword>
<dbReference type="Pfam" id="PF00263">
    <property type="entry name" value="Secretin"/>
    <property type="match status" value="1"/>
</dbReference>
<evidence type="ECO:0000313" key="16">
    <source>
        <dbReference type="EMBL" id="TQV82734.1"/>
    </source>
</evidence>
<evidence type="ECO:0000256" key="3">
    <source>
        <dbReference type="ARBA" id="ARBA00022448"/>
    </source>
</evidence>
<feature type="domain" description="NolW-like" evidence="14">
    <location>
        <begin position="158"/>
        <end position="216"/>
    </location>
</feature>
<evidence type="ECO:0000256" key="5">
    <source>
        <dbReference type="ARBA" id="ARBA00022692"/>
    </source>
</evidence>
<dbReference type="InterPro" id="IPR005644">
    <property type="entry name" value="NolW-like"/>
</dbReference>
<evidence type="ECO:0000313" key="17">
    <source>
        <dbReference type="Proteomes" id="UP000319732"/>
    </source>
</evidence>
<dbReference type="EMBL" id="VHSG01000007">
    <property type="protein sequence ID" value="TQV82734.1"/>
    <property type="molecule type" value="Genomic_DNA"/>
</dbReference>
<keyword evidence="17" id="KW-1185">Reference proteome</keyword>
<dbReference type="InterPro" id="IPR038591">
    <property type="entry name" value="NolW-like_sf"/>
</dbReference>
<dbReference type="InterPro" id="IPR050810">
    <property type="entry name" value="Bact_Secretion_Sys_Channel"/>
</dbReference>
<feature type="compositionally biased region" description="Polar residues" evidence="11">
    <location>
        <begin position="703"/>
        <end position="723"/>
    </location>
</feature>
<evidence type="ECO:0000256" key="10">
    <source>
        <dbReference type="RuleBase" id="RU004004"/>
    </source>
</evidence>
<keyword evidence="5" id="KW-0812">Transmembrane</keyword>
<dbReference type="Pfam" id="PF03958">
    <property type="entry name" value="Secretin_N"/>
    <property type="match status" value="3"/>
</dbReference>
<feature type="signal peptide" evidence="12">
    <location>
        <begin position="1"/>
        <end position="41"/>
    </location>
</feature>
<evidence type="ECO:0000256" key="1">
    <source>
        <dbReference type="ARBA" id="ARBA00004442"/>
    </source>
</evidence>
<evidence type="ECO:0000256" key="11">
    <source>
        <dbReference type="SAM" id="MobiDB-lite"/>
    </source>
</evidence>
<feature type="domain" description="NolW-like" evidence="14">
    <location>
        <begin position="221"/>
        <end position="291"/>
    </location>
</feature>
<protein>
    <submittedName>
        <fullName evidence="16">Type II secretion system protein GspD</fullName>
    </submittedName>
</protein>
<keyword evidence="6 12" id="KW-0732">Signal</keyword>
<dbReference type="AlphaFoldDB" id="A0A545TZU0"/>
<dbReference type="NCBIfam" id="TIGR02517">
    <property type="entry name" value="type_II_gspD"/>
    <property type="match status" value="1"/>
</dbReference>
<name>A0A545TZU0_9GAMM</name>
<feature type="chain" id="PRO_5022186439" evidence="12">
    <location>
        <begin position="42"/>
        <end position="723"/>
    </location>
</feature>
<comment type="similarity">
    <text evidence="2">Belongs to the bacterial secretin family. GSP D subfamily.</text>
</comment>
<dbReference type="InterPro" id="IPR004846">
    <property type="entry name" value="T2SS/T3SS_dom"/>
</dbReference>
<dbReference type="Gene3D" id="3.30.1370.120">
    <property type="match status" value="3"/>
</dbReference>
<dbReference type="InterPro" id="IPR013356">
    <property type="entry name" value="T2SS_GspD"/>
</dbReference>
<keyword evidence="8" id="KW-0472">Membrane</keyword>
<keyword evidence="9" id="KW-0998">Cell outer membrane</keyword>
<dbReference type="Proteomes" id="UP000319732">
    <property type="component" value="Unassembled WGS sequence"/>
</dbReference>
<feature type="domain" description="NolW-like" evidence="14">
    <location>
        <begin position="295"/>
        <end position="372"/>
    </location>
</feature>
<dbReference type="OrthoDB" id="9775455at2"/>
<dbReference type="GO" id="GO:0015627">
    <property type="term" value="C:type II protein secretion system complex"/>
    <property type="evidence" value="ECO:0007669"/>
    <property type="project" value="InterPro"/>
</dbReference>
<evidence type="ECO:0000256" key="6">
    <source>
        <dbReference type="ARBA" id="ARBA00022729"/>
    </source>
</evidence>
<evidence type="ECO:0000256" key="2">
    <source>
        <dbReference type="ARBA" id="ARBA00006980"/>
    </source>
</evidence>
<evidence type="ECO:0000256" key="9">
    <source>
        <dbReference type="ARBA" id="ARBA00023237"/>
    </source>
</evidence>
<accession>A0A545TZU0</accession>
<gene>
    <name evidence="16" type="primary">gspD</name>
    <name evidence="16" type="ORF">FKG94_07200</name>
</gene>
<proteinExistence type="inferred from homology"/>
<comment type="caution">
    <text evidence="16">The sequence shown here is derived from an EMBL/GenBank/DDBJ whole genome shotgun (WGS) entry which is preliminary data.</text>
</comment>
<dbReference type="PANTHER" id="PTHR30332">
    <property type="entry name" value="PROBABLE GENERAL SECRETION PATHWAY PROTEIN D"/>
    <property type="match status" value="1"/>
</dbReference>
<feature type="domain" description="Type II/III secretion system secretin-like" evidence="13">
    <location>
        <begin position="478"/>
        <end position="646"/>
    </location>
</feature>
<feature type="domain" description="GspD-like N0" evidence="15">
    <location>
        <begin position="48"/>
        <end position="117"/>
    </location>
</feature>
<dbReference type="GO" id="GO:0009279">
    <property type="term" value="C:cell outer membrane"/>
    <property type="evidence" value="ECO:0007669"/>
    <property type="project" value="UniProtKB-SubCell"/>
</dbReference>
<dbReference type="PANTHER" id="PTHR30332:SF24">
    <property type="entry name" value="SECRETIN GSPD-RELATED"/>
    <property type="match status" value="1"/>
</dbReference>
<dbReference type="PRINTS" id="PR00811">
    <property type="entry name" value="BCTERIALGSPD"/>
</dbReference>
<comment type="subcellular location">
    <subcellularLocation>
        <location evidence="1 10">Cell outer membrane</location>
    </subcellularLocation>
</comment>
<organism evidence="16 17">
    <name type="scientific">Exilibacterium tricleocarpae</name>
    <dbReference type="NCBI Taxonomy" id="2591008"/>
    <lineage>
        <taxon>Bacteria</taxon>
        <taxon>Pseudomonadati</taxon>
        <taxon>Pseudomonadota</taxon>
        <taxon>Gammaproteobacteria</taxon>
        <taxon>Cellvibrionales</taxon>
        <taxon>Cellvibrionaceae</taxon>
        <taxon>Exilibacterium</taxon>
    </lineage>
</organism>
<sequence>MRAWLGVWTGASTRPVLNTTFAGGLKRLLLSACLVSFCAGAQEQTWTVNFNDSDIGEVIKFVADASGRTIIIDPRVKGRVKVISAEPLSGDQLYDLFLSILDVHGFTAIPRGNVVRIIPSKDGRTEGGVVRPGQTTRVTKPKPAPNQAAALSNNEHVTEVIQLDNVTAVKVLPVLRPLVPQHAHLAAYDNSNAIIVSDTIANIRRIKDIIERLDRAAVAKTEVIALKHAQAEEIVRILKELENKDAGKGAATSKLVLVADKRINGVVVSGDDLQRQRARDLISQLDQPQQQAGNVRVVYLEYADAEQVAEVLGKVMQSLGKVGPGGDKAGSAAGNATVEADPETNALLITADVDVLPTLLAVVEKLDIRRAQVLVEAIIVELEGGEDNALGVQWLFQGDSNGIGSSSLGDGLLGNIAAGILGTEVTRRFDPDTGRLIEEIRSDNDAELGGALAGNRGQIFGVGRQNDNGSSFLFLLNALEQQTGSNILSTPNLLTMDNHEATITVGQNVPFVTGSFSNTGGGASNPQNPFQTIERQNVGITLKVTPKVNEGDSVVLDIVQEVSSLSGATVQASDVITNERKVETQVMAKDGEIVVLGGLIQDNVQESEQRVPFLGSIPGLGRLFRSDATTVSKTNLLIFIRPTVIRNAEELTGATAEKYRYIRERQILQRERGEVKVDESLLPLLPEWPEGASQPVREPADTTPVTGDESQNSESQNNEPQDN</sequence>
<feature type="region of interest" description="Disordered" evidence="11">
    <location>
        <begin position="686"/>
        <end position="723"/>
    </location>
</feature>